<protein>
    <submittedName>
        <fullName evidence="3">Serine hydrolase domain-containing protein</fullName>
        <ecNumber evidence="3">3.1.1.103</ecNumber>
    </submittedName>
</protein>
<keyword evidence="1" id="KW-0732">Signal</keyword>
<organism evidence="3 4">
    <name type="scientific">Aquirufa echingensis</name>
    <dbReference type="NCBI Taxonomy" id="3096516"/>
    <lineage>
        <taxon>Bacteria</taxon>
        <taxon>Pseudomonadati</taxon>
        <taxon>Bacteroidota</taxon>
        <taxon>Cytophagia</taxon>
        <taxon>Cytophagales</taxon>
        <taxon>Flectobacillaceae</taxon>
        <taxon>Aquirufa</taxon>
    </lineage>
</organism>
<dbReference type="EMBL" id="JBBKYA010000003">
    <property type="protein sequence ID" value="MFD3275657.1"/>
    <property type="molecule type" value="Genomic_DNA"/>
</dbReference>
<feature type="domain" description="Beta-lactamase-related" evidence="2">
    <location>
        <begin position="31"/>
        <end position="369"/>
    </location>
</feature>
<dbReference type="InterPro" id="IPR001466">
    <property type="entry name" value="Beta-lactam-related"/>
</dbReference>
<keyword evidence="3" id="KW-0378">Hydrolase</keyword>
<dbReference type="InterPro" id="IPR012338">
    <property type="entry name" value="Beta-lactam/transpept-like"/>
</dbReference>
<evidence type="ECO:0000256" key="1">
    <source>
        <dbReference type="SAM" id="SignalP"/>
    </source>
</evidence>
<proteinExistence type="predicted"/>
<evidence type="ECO:0000313" key="4">
    <source>
        <dbReference type="Proteomes" id="UP001598114"/>
    </source>
</evidence>
<dbReference type="Gene3D" id="3.40.710.10">
    <property type="entry name" value="DD-peptidase/beta-lactamase superfamily"/>
    <property type="match status" value="1"/>
</dbReference>
<evidence type="ECO:0000313" key="3">
    <source>
        <dbReference type="EMBL" id="MFD3275657.1"/>
    </source>
</evidence>
<gene>
    <name evidence="3" type="ORF">SKC38_05405</name>
</gene>
<dbReference type="SUPFAM" id="SSF56601">
    <property type="entry name" value="beta-lactamase/transpeptidase-like"/>
    <property type="match status" value="1"/>
</dbReference>
<dbReference type="InterPro" id="IPR050491">
    <property type="entry name" value="AmpC-like"/>
</dbReference>
<keyword evidence="4" id="KW-1185">Reference proteome</keyword>
<dbReference type="Proteomes" id="UP001598114">
    <property type="component" value="Unassembled WGS sequence"/>
</dbReference>
<name>A0ABW6D5U7_9BACT</name>
<dbReference type="Pfam" id="PF00144">
    <property type="entry name" value="Beta-lactamase"/>
    <property type="match status" value="1"/>
</dbReference>
<reference evidence="3 4" key="1">
    <citation type="submission" date="2024-03" db="EMBL/GenBank/DDBJ databases">
        <title>Aquirufa genome sequencing.</title>
        <authorList>
            <person name="Pitt A."/>
            <person name="Hahn M.W."/>
        </authorList>
    </citation>
    <scope>NUCLEOTIDE SEQUENCE [LARGE SCALE GENOMIC DNA]</scope>
    <source>
        <strain evidence="3 4">PLAD-142S6K</strain>
    </source>
</reference>
<dbReference type="PANTHER" id="PTHR46825:SF9">
    <property type="entry name" value="BETA-LACTAMASE-RELATED DOMAIN-CONTAINING PROTEIN"/>
    <property type="match status" value="1"/>
</dbReference>
<feature type="chain" id="PRO_5045773302" evidence="1">
    <location>
        <begin position="18"/>
        <end position="500"/>
    </location>
</feature>
<dbReference type="RefSeq" id="WP_377975792.1">
    <property type="nucleotide sequence ID" value="NZ_JBBKYA010000003.1"/>
</dbReference>
<sequence length="500" mass="56602">MKYIAIILLFTSSTLLAQDNLEKINRFLPTVDSLFKVQAKQSHMPGLVYGIMYQGKIIHSKALGNAQLESAILADTSIDFRIASMSKSFASMAILQLRDAGKLRLDDPVKQYIPELTQTKSLTSDAPEITIRNLLTHGAGFPEDNPWGDRQLGITDEAFEQMLRKGIKFSTNPGVGYEYSNMGFAMLGLIIKKVSGMSYQKYITERIFKPLGMYNTYWEYSDIPAKKLAHGYRWLSGNWVKQPMEHDGAYGAMGGLITTLADFSKYVALHQSAWPERDGIDKEPLKRSSLREMQFPWNMNSFIPKYNYPNGRKAPAYLAYGYGLSFLKDDLGRRSIGHSGGLPGFGSNWRIYPDYEIGIISFANVTYAPTSFINLKVMDSLFASTHIKPRPLAASAILKQRQAELMRLLPEWRNASQSGIFAENFFLDYFPDMLRMEAEPLFKEIGAIKKVHEIVPENNLRGTFEVEGTHGSLEIYFTLSPENPPLIQEYHIQKKKMAQD</sequence>
<dbReference type="EC" id="3.1.1.103" evidence="3"/>
<feature type="signal peptide" evidence="1">
    <location>
        <begin position="1"/>
        <end position="17"/>
    </location>
</feature>
<dbReference type="PANTHER" id="PTHR46825">
    <property type="entry name" value="D-ALANYL-D-ALANINE-CARBOXYPEPTIDASE/ENDOPEPTIDASE AMPH"/>
    <property type="match status" value="1"/>
</dbReference>
<comment type="caution">
    <text evidence="3">The sequence shown here is derived from an EMBL/GenBank/DDBJ whole genome shotgun (WGS) entry which is preliminary data.</text>
</comment>
<evidence type="ECO:0000259" key="2">
    <source>
        <dbReference type="Pfam" id="PF00144"/>
    </source>
</evidence>
<accession>A0ABW6D5U7</accession>
<dbReference type="GO" id="GO:0016787">
    <property type="term" value="F:hydrolase activity"/>
    <property type="evidence" value="ECO:0007669"/>
    <property type="project" value="UniProtKB-KW"/>
</dbReference>